<reference evidence="3" key="1">
    <citation type="submission" date="2017-02" db="UniProtKB">
        <authorList>
            <consortium name="WormBaseParasite"/>
        </authorList>
    </citation>
    <scope>IDENTIFICATION</scope>
</reference>
<evidence type="ECO:0000313" key="3">
    <source>
        <dbReference type="WBParaSite" id="ASIM_0000923901-mRNA-1"/>
    </source>
</evidence>
<gene>
    <name evidence="1" type="ORF">ASIM_LOCUS8991</name>
</gene>
<reference evidence="1 2" key="2">
    <citation type="submission" date="2018-11" db="EMBL/GenBank/DDBJ databases">
        <authorList>
            <consortium name="Pathogen Informatics"/>
        </authorList>
    </citation>
    <scope>NUCLEOTIDE SEQUENCE [LARGE SCALE GENOMIC DNA]</scope>
</reference>
<protein>
    <submittedName>
        <fullName evidence="3">DNA-directed RNA polymerase I subunit RPA2 (inferred by orthology to a human protein)</fullName>
    </submittedName>
</protein>
<dbReference type="EMBL" id="UYRR01025964">
    <property type="protein sequence ID" value="VDK35817.1"/>
    <property type="molecule type" value="Genomic_DNA"/>
</dbReference>
<evidence type="ECO:0000313" key="2">
    <source>
        <dbReference type="Proteomes" id="UP000267096"/>
    </source>
</evidence>
<evidence type="ECO:0000313" key="1">
    <source>
        <dbReference type="EMBL" id="VDK35817.1"/>
    </source>
</evidence>
<dbReference type="OrthoDB" id="10248617at2759"/>
<name>A0A0M3JNJ9_ANISI</name>
<dbReference type="Proteomes" id="UP000267096">
    <property type="component" value="Unassembled WGS sequence"/>
</dbReference>
<keyword evidence="2" id="KW-1185">Reference proteome</keyword>
<accession>A0A0M3JNJ9</accession>
<proteinExistence type="predicted"/>
<dbReference type="AlphaFoldDB" id="A0A0M3JNJ9"/>
<organism evidence="3">
    <name type="scientific">Anisakis simplex</name>
    <name type="common">Herring worm</name>
    <dbReference type="NCBI Taxonomy" id="6269"/>
    <lineage>
        <taxon>Eukaryota</taxon>
        <taxon>Metazoa</taxon>
        <taxon>Ecdysozoa</taxon>
        <taxon>Nematoda</taxon>
        <taxon>Chromadorea</taxon>
        <taxon>Rhabditida</taxon>
        <taxon>Spirurina</taxon>
        <taxon>Ascaridomorpha</taxon>
        <taxon>Ascaridoidea</taxon>
        <taxon>Anisakidae</taxon>
        <taxon>Anisakis</taxon>
        <taxon>Anisakis simplex complex</taxon>
    </lineage>
</organism>
<dbReference type="WBParaSite" id="ASIM_0000923901-mRNA-1">
    <property type="protein sequence ID" value="ASIM_0000923901-mRNA-1"/>
    <property type="gene ID" value="ASIM_0000923901"/>
</dbReference>
<sequence length="66" mass="7369">MDCDIASYHVGSFDFLADEGVHLAAIDVPAQKFRLKNDGAVEMQYTKAELDYPHLESSSAVLFPFF</sequence>